<protein>
    <submittedName>
        <fullName evidence="1">Cytochrome c maturation protein CcmE</fullName>
    </submittedName>
</protein>
<evidence type="ECO:0000313" key="2">
    <source>
        <dbReference type="Proteomes" id="UP000293092"/>
    </source>
</evidence>
<organism evidence="1 2">
    <name type="scientific">Pseudidiomarina tainanensis</name>
    <dbReference type="NCBI Taxonomy" id="502365"/>
    <lineage>
        <taxon>Bacteria</taxon>
        <taxon>Pseudomonadati</taxon>
        <taxon>Pseudomonadota</taxon>
        <taxon>Gammaproteobacteria</taxon>
        <taxon>Alteromonadales</taxon>
        <taxon>Idiomarinaceae</taxon>
        <taxon>Pseudidiomarina</taxon>
    </lineage>
</organism>
<evidence type="ECO:0000313" key="1">
    <source>
        <dbReference type="EMBL" id="RZQ56332.1"/>
    </source>
</evidence>
<keyword evidence="2" id="KW-1185">Reference proteome</keyword>
<reference evidence="1" key="1">
    <citation type="submission" date="2017-11" db="EMBL/GenBank/DDBJ databases">
        <title>Comparative genomic and phylogenomic analyses of the family Idiomarinaceae.</title>
        <authorList>
            <person name="Liu Y."/>
            <person name="Shao Z."/>
        </authorList>
    </citation>
    <scope>NUCLEOTIDE SEQUENCE</scope>
    <source>
        <strain evidence="1">PIN1</strain>
    </source>
</reference>
<sequence length="174" mass="19003">MIPRRKKRLAWVLSLVVGVAAAISLILYALTQNIDLFYTPSEMIEGKGTAKVRPEVGQRIRVGGMVVEGSVKRDPKTLEVSFQVTDTGPEVTVLYTGILPDLFREGQGIVAQGVLIEPTVLKATEVLAKHDEEYMPPELAEAMKGIKHVNPNQPDYTGSKTDDSEPQDSSGNNQ</sequence>
<accession>A0ACD2HJE3</accession>
<name>A0ACD2HJE3_9GAMM</name>
<comment type="caution">
    <text evidence="1">The sequence shown here is derived from an EMBL/GenBank/DDBJ whole genome shotgun (WGS) entry which is preliminary data.</text>
</comment>
<dbReference type="EMBL" id="PIQJ01000001">
    <property type="protein sequence ID" value="RZQ56332.1"/>
    <property type="molecule type" value="Genomic_DNA"/>
</dbReference>
<gene>
    <name evidence="1" type="ORF">CWI82_03210</name>
</gene>
<proteinExistence type="predicted"/>
<dbReference type="Proteomes" id="UP000293092">
    <property type="component" value="Unassembled WGS sequence"/>
</dbReference>